<accession>A0AAE3FX41</accession>
<dbReference type="PIRSF" id="PIRSF000887">
    <property type="entry name" value="Pesterase_MJ0037"/>
    <property type="match status" value="1"/>
</dbReference>
<protein>
    <submittedName>
        <fullName evidence="1">Metallophosphoesterase</fullName>
    </submittedName>
</protein>
<dbReference type="Proteomes" id="UP001203207">
    <property type="component" value="Unassembled WGS sequence"/>
</dbReference>
<dbReference type="CDD" id="cd07391">
    <property type="entry name" value="MPP_PF1019"/>
    <property type="match status" value="1"/>
</dbReference>
<evidence type="ECO:0000313" key="1">
    <source>
        <dbReference type="EMBL" id="MCL9817187.1"/>
    </source>
</evidence>
<dbReference type="InterPro" id="IPR024173">
    <property type="entry name" value="Pesterase_MJ0037-like"/>
</dbReference>
<reference evidence="1" key="1">
    <citation type="journal article" date="2022" name="Syst. Appl. Microbiol.">
        <title>Natronocalculus amylovorans gen. nov., sp. nov., and Natranaeroarchaeum aerophilus sp. nov., dominant culturable amylolytic natronoarchaea from hypersaline soda lakes in southwestern Siberia.</title>
        <authorList>
            <person name="Sorokin D.Y."/>
            <person name="Elcheninov A.G."/>
            <person name="Khizhniak T.V."/>
            <person name="Koenen M."/>
            <person name="Bale N.J."/>
            <person name="Damste J.S.S."/>
            <person name="Kublanov I.V."/>
        </authorList>
    </citation>
    <scope>NUCLEOTIDE SEQUENCE</scope>
    <source>
        <strain evidence="1">AArc-St2</strain>
    </source>
</reference>
<name>A0AAE3FX41_9EURY</name>
<sequence length="266" mass="28708">MGRSRILVEPIPNEPAARIYCGDELAVAIADYHAGIEAGLRYERGVELESNADRRLDRVCSLLERTGADRLIVLGDLGHRIGEPTGAEKEELDTFFDTVLERVSLTLAVGNHDGGLVAEYDSRPGVTIIDSAGGLVGDRSVGVLHGHTWPDPSLSKAEIICMGHEHPTVQLQDTVGGTRVEKVWLRGTFDRTTLFDNPKGACGADQAITAFGSVELVVFPVFNERSGGTWINVEGQAFLSPFLPDALSEGHAYLLDGTRLGAYQQV</sequence>
<dbReference type="Gene3D" id="3.60.21.10">
    <property type="match status" value="1"/>
</dbReference>
<organism evidence="1 2">
    <name type="scientific">Natronocalculus amylovorans</name>
    <dbReference type="NCBI Taxonomy" id="2917812"/>
    <lineage>
        <taxon>Archaea</taxon>
        <taxon>Methanobacteriati</taxon>
        <taxon>Methanobacteriota</taxon>
        <taxon>Stenosarchaea group</taxon>
        <taxon>Halobacteria</taxon>
        <taxon>Halobacteriales</taxon>
        <taxon>Haloferacaceae</taxon>
        <taxon>Natronocalculus</taxon>
    </lineage>
</organism>
<dbReference type="InterPro" id="IPR029052">
    <property type="entry name" value="Metallo-depent_PP-like"/>
</dbReference>
<dbReference type="RefSeq" id="WP_250584200.1">
    <property type="nucleotide sequence ID" value="NZ_JAKRVX010000003.1"/>
</dbReference>
<dbReference type="AlphaFoldDB" id="A0AAE3FX41"/>
<reference evidence="1" key="2">
    <citation type="submission" date="2022-02" db="EMBL/GenBank/DDBJ databases">
        <authorList>
            <person name="Elcheninov A.G."/>
            <person name="Sorokin D.Y."/>
            <person name="Kublanov I.V."/>
        </authorList>
    </citation>
    <scope>NUCLEOTIDE SEQUENCE</scope>
    <source>
        <strain evidence="1">AArc-St2</strain>
    </source>
</reference>
<dbReference type="PANTHER" id="PTHR39323:SF1">
    <property type="entry name" value="BLR1149 PROTEIN"/>
    <property type="match status" value="1"/>
</dbReference>
<keyword evidence="2" id="KW-1185">Reference proteome</keyword>
<dbReference type="EMBL" id="JAKRVX010000003">
    <property type="protein sequence ID" value="MCL9817187.1"/>
    <property type="molecule type" value="Genomic_DNA"/>
</dbReference>
<dbReference type="SUPFAM" id="SSF56300">
    <property type="entry name" value="Metallo-dependent phosphatases"/>
    <property type="match status" value="1"/>
</dbReference>
<dbReference type="PANTHER" id="PTHR39323">
    <property type="entry name" value="BLR1149 PROTEIN"/>
    <property type="match status" value="1"/>
</dbReference>
<proteinExistence type="predicted"/>
<gene>
    <name evidence="1" type="ORF">AArcSt2_09545</name>
</gene>
<evidence type="ECO:0000313" key="2">
    <source>
        <dbReference type="Proteomes" id="UP001203207"/>
    </source>
</evidence>
<comment type="caution">
    <text evidence="1">The sequence shown here is derived from an EMBL/GenBank/DDBJ whole genome shotgun (WGS) entry which is preliminary data.</text>
</comment>